<keyword evidence="7" id="KW-0812">Transmembrane</keyword>
<feature type="domain" description="4Fe-4S ferredoxin-type" evidence="8">
    <location>
        <begin position="167"/>
        <end position="196"/>
    </location>
</feature>
<organism evidence="9 10">
    <name type="scientific">Heminiphilus faecis</name>
    <dbReference type="NCBI Taxonomy" id="2601703"/>
    <lineage>
        <taxon>Bacteria</taxon>
        <taxon>Pseudomonadati</taxon>
        <taxon>Bacteroidota</taxon>
        <taxon>Bacteroidia</taxon>
        <taxon>Bacteroidales</taxon>
        <taxon>Muribaculaceae</taxon>
        <taxon>Heminiphilus</taxon>
    </lineage>
</organism>
<dbReference type="PROSITE" id="PS51379">
    <property type="entry name" value="4FE4S_FER_2"/>
    <property type="match status" value="2"/>
</dbReference>
<evidence type="ECO:0000313" key="9">
    <source>
        <dbReference type="EMBL" id="MEY8244081.1"/>
    </source>
</evidence>
<keyword evidence="3" id="KW-0479">Metal-binding</keyword>
<dbReference type="InterPro" id="IPR051684">
    <property type="entry name" value="Electron_Trans/Redox"/>
</dbReference>
<evidence type="ECO:0000256" key="3">
    <source>
        <dbReference type="ARBA" id="ARBA00022723"/>
    </source>
</evidence>
<dbReference type="InterPro" id="IPR017900">
    <property type="entry name" value="4Fe4S_Fe_S_CS"/>
</dbReference>
<evidence type="ECO:0000256" key="6">
    <source>
        <dbReference type="ARBA" id="ARBA00023014"/>
    </source>
</evidence>
<dbReference type="Gene3D" id="3.30.70.20">
    <property type="match status" value="1"/>
</dbReference>
<dbReference type="Proteomes" id="UP001565200">
    <property type="component" value="Unassembled WGS sequence"/>
</dbReference>
<sequence>MTLKRFHRHMPAKGPYLYWILIAYLVIGYFYPAIGIIALICMIAPVAFAVKRGRWWCGNACPRGNLYDRLLSKYSPHRPIPGFVRTFGFRLFMVLFIFTVFGVQMYFAGSDLNAIGRVFWNIILVTTVIGVILSFIYAPRTWCSFCPMGTLSSWTSPQNAPLPHNFTNIHVDHTCRMKCKSCARVCPMQLTPYDCRGNESGYLHADCIKCGRCVTACPLKIMTLKHK</sequence>
<reference evidence="9 10" key="1">
    <citation type="submission" date="2024-03" db="EMBL/GenBank/DDBJ databases">
        <title>Mouse gut bacterial collection (mGBC) of GemPharmatech.</title>
        <authorList>
            <person name="He Y."/>
            <person name="Dong L."/>
            <person name="Wu D."/>
            <person name="Gao X."/>
            <person name="Lin Z."/>
        </authorList>
    </citation>
    <scope>NUCLEOTIDE SEQUENCE [LARGE SCALE GENOMIC DNA]</scope>
    <source>
        <strain evidence="9 10">54-13</strain>
    </source>
</reference>
<dbReference type="SUPFAM" id="SSF54862">
    <property type="entry name" value="4Fe-4S ferredoxins"/>
    <property type="match status" value="1"/>
</dbReference>
<dbReference type="Pfam" id="PF12801">
    <property type="entry name" value="Fer4_5"/>
    <property type="match status" value="2"/>
</dbReference>
<feature type="transmembrane region" description="Helical" evidence="7">
    <location>
        <begin position="16"/>
        <end position="44"/>
    </location>
</feature>
<keyword evidence="10" id="KW-1185">Reference proteome</keyword>
<evidence type="ECO:0000256" key="2">
    <source>
        <dbReference type="ARBA" id="ARBA00022485"/>
    </source>
</evidence>
<dbReference type="PANTHER" id="PTHR30176">
    <property type="entry name" value="FERREDOXIN-TYPE PROTEIN NAPH"/>
    <property type="match status" value="1"/>
</dbReference>
<dbReference type="PANTHER" id="PTHR30176:SF3">
    <property type="entry name" value="FERREDOXIN-TYPE PROTEIN NAPH"/>
    <property type="match status" value="1"/>
</dbReference>
<accession>A0ABV4CTF2</accession>
<dbReference type="Pfam" id="PF13237">
    <property type="entry name" value="Fer4_10"/>
    <property type="match status" value="1"/>
</dbReference>
<feature type="transmembrane region" description="Helical" evidence="7">
    <location>
        <begin position="87"/>
        <end position="107"/>
    </location>
</feature>
<evidence type="ECO:0000256" key="1">
    <source>
        <dbReference type="ARBA" id="ARBA00022448"/>
    </source>
</evidence>
<keyword evidence="7" id="KW-0472">Membrane</keyword>
<protein>
    <submittedName>
        <fullName evidence="9">4Fe-4S binding protein</fullName>
    </submittedName>
</protein>
<dbReference type="RefSeq" id="WP_369863027.1">
    <property type="nucleotide sequence ID" value="NZ_JBCLPP010000001.1"/>
</dbReference>
<evidence type="ECO:0000259" key="8">
    <source>
        <dbReference type="PROSITE" id="PS51379"/>
    </source>
</evidence>
<feature type="domain" description="4Fe-4S ferredoxin-type" evidence="8">
    <location>
        <begin position="199"/>
        <end position="227"/>
    </location>
</feature>
<keyword evidence="1" id="KW-0813">Transport</keyword>
<evidence type="ECO:0000256" key="7">
    <source>
        <dbReference type="SAM" id="Phobius"/>
    </source>
</evidence>
<comment type="caution">
    <text evidence="9">The sequence shown here is derived from an EMBL/GenBank/DDBJ whole genome shotgun (WGS) entry which is preliminary data.</text>
</comment>
<dbReference type="InterPro" id="IPR017896">
    <property type="entry name" value="4Fe4S_Fe-S-bd"/>
</dbReference>
<evidence type="ECO:0000313" key="10">
    <source>
        <dbReference type="Proteomes" id="UP001565200"/>
    </source>
</evidence>
<keyword evidence="2" id="KW-0004">4Fe-4S</keyword>
<keyword evidence="6" id="KW-0411">Iron-sulfur</keyword>
<dbReference type="PROSITE" id="PS00198">
    <property type="entry name" value="4FE4S_FER_1"/>
    <property type="match status" value="1"/>
</dbReference>
<evidence type="ECO:0000256" key="4">
    <source>
        <dbReference type="ARBA" id="ARBA00022982"/>
    </source>
</evidence>
<keyword evidence="7" id="KW-1133">Transmembrane helix</keyword>
<evidence type="ECO:0000256" key="5">
    <source>
        <dbReference type="ARBA" id="ARBA00023004"/>
    </source>
</evidence>
<keyword evidence="4" id="KW-0249">Electron transport</keyword>
<name>A0ABV4CTF2_9BACT</name>
<keyword evidence="5" id="KW-0408">Iron</keyword>
<dbReference type="EMBL" id="JBCLPP010000001">
    <property type="protein sequence ID" value="MEY8244081.1"/>
    <property type="molecule type" value="Genomic_DNA"/>
</dbReference>
<gene>
    <name evidence="9" type="ORF">AAK873_00445</name>
</gene>
<feature type="transmembrane region" description="Helical" evidence="7">
    <location>
        <begin position="119"/>
        <end position="138"/>
    </location>
</feature>
<proteinExistence type="predicted"/>